<dbReference type="GO" id="GO:0005813">
    <property type="term" value="C:centrosome"/>
    <property type="evidence" value="ECO:0007669"/>
    <property type="project" value="UniProtKB-SubCell"/>
</dbReference>
<evidence type="ECO:0000256" key="20">
    <source>
        <dbReference type="RuleBase" id="RU361162"/>
    </source>
</evidence>
<dbReference type="InterPro" id="IPR000959">
    <property type="entry name" value="POLO_box_dom"/>
</dbReference>
<comment type="catalytic activity">
    <reaction evidence="17 20">
        <text>L-threonyl-[protein] + ATP = O-phospho-L-threonyl-[protein] + ADP + H(+)</text>
        <dbReference type="Rhea" id="RHEA:46608"/>
        <dbReference type="Rhea" id="RHEA-COMP:11060"/>
        <dbReference type="Rhea" id="RHEA-COMP:11605"/>
        <dbReference type="ChEBI" id="CHEBI:15378"/>
        <dbReference type="ChEBI" id="CHEBI:30013"/>
        <dbReference type="ChEBI" id="CHEBI:30616"/>
        <dbReference type="ChEBI" id="CHEBI:61977"/>
        <dbReference type="ChEBI" id="CHEBI:456216"/>
        <dbReference type="EC" id="2.7.11.21"/>
    </reaction>
</comment>
<evidence type="ECO:0000256" key="17">
    <source>
        <dbReference type="ARBA" id="ARBA00047802"/>
    </source>
</evidence>
<dbReference type="Gene3D" id="3.30.200.20">
    <property type="entry name" value="Phosphorylase Kinase, domain 1"/>
    <property type="match status" value="1"/>
</dbReference>
<accession>A0A0N5ADM0</accession>
<dbReference type="InterPro" id="IPR036947">
    <property type="entry name" value="POLO_box_dom_sf"/>
</dbReference>
<dbReference type="AlphaFoldDB" id="A0A0N5ADM0"/>
<comment type="subcellular location">
    <subcellularLocation>
        <location evidence="3">Chromosome</location>
        <location evidence="3">Centromere</location>
        <location evidence="3">Kinetochore</location>
    </subcellularLocation>
    <subcellularLocation>
        <location evidence="2">Cytoplasm</location>
        <location evidence="2">Cytoskeleton</location>
        <location evidence="2">Microtubule organizing center</location>
        <location evidence="2">Centrosome</location>
    </subcellularLocation>
    <subcellularLocation>
        <location evidence="1">Nucleus</location>
    </subcellularLocation>
</comment>
<dbReference type="Proteomes" id="UP000046393">
    <property type="component" value="Unplaced"/>
</dbReference>
<evidence type="ECO:0000256" key="2">
    <source>
        <dbReference type="ARBA" id="ARBA00004300"/>
    </source>
</evidence>
<evidence type="ECO:0000256" key="12">
    <source>
        <dbReference type="ARBA" id="ARBA00022840"/>
    </source>
</evidence>
<dbReference type="Gene3D" id="1.10.510.10">
    <property type="entry name" value="Transferase(Phosphotransferase) domain 1"/>
    <property type="match status" value="1"/>
</dbReference>
<dbReference type="WBParaSite" id="SMUV_0000228101-mRNA-1">
    <property type="protein sequence ID" value="SMUV_0000228101-mRNA-1"/>
    <property type="gene ID" value="SMUV_0000228101"/>
</dbReference>
<keyword evidence="5" id="KW-0963">Cytoplasm</keyword>
<evidence type="ECO:0000313" key="23">
    <source>
        <dbReference type="Proteomes" id="UP000046393"/>
    </source>
</evidence>
<dbReference type="GO" id="GO:0000776">
    <property type="term" value="C:kinetochore"/>
    <property type="evidence" value="ECO:0007669"/>
    <property type="project" value="UniProtKB-KW"/>
</dbReference>
<dbReference type="SUPFAM" id="SSF56112">
    <property type="entry name" value="Protein kinase-like (PK-like)"/>
    <property type="match status" value="1"/>
</dbReference>
<dbReference type="Gene3D" id="3.30.1120.30">
    <property type="entry name" value="POLO box domain"/>
    <property type="match status" value="2"/>
</dbReference>
<dbReference type="CDD" id="cd14099">
    <property type="entry name" value="STKc_PLK"/>
    <property type="match status" value="1"/>
</dbReference>
<feature type="domain" description="POLO box" evidence="22">
    <location>
        <begin position="377"/>
        <end position="455"/>
    </location>
</feature>
<keyword evidence="4" id="KW-0158">Chromosome</keyword>
<evidence type="ECO:0000256" key="15">
    <source>
        <dbReference type="ARBA" id="ARBA00023254"/>
    </source>
</evidence>
<evidence type="ECO:0000256" key="1">
    <source>
        <dbReference type="ARBA" id="ARBA00004123"/>
    </source>
</evidence>
<keyword evidence="23" id="KW-1185">Reference proteome</keyword>
<dbReference type="Pfam" id="PF00659">
    <property type="entry name" value="POLO_box"/>
    <property type="match status" value="2"/>
</dbReference>
<name>A0A0N5ADM0_9BILA</name>
<evidence type="ECO:0000259" key="21">
    <source>
        <dbReference type="PROSITE" id="PS50011"/>
    </source>
</evidence>
<evidence type="ECO:0000256" key="4">
    <source>
        <dbReference type="ARBA" id="ARBA00022454"/>
    </source>
</evidence>
<evidence type="ECO:0000256" key="19">
    <source>
        <dbReference type="PROSITE-ProRule" id="PRU10141"/>
    </source>
</evidence>
<evidence type="ECO:0000256" key="14">
    <source>
        <dbReference type="ARBA" id="ARBA00023242"/>
    </source>
</evidence>
<feature type="domain" description="POLO box" evidence="22">
    <location>
        <begin position="477"/>
        <end position="544"/>
    </location>
</feature>
<dbReference type="GO" id="GO:0004674">
    <property type="term" value="F:protein serine/threonine kinase activity"/>
    <property type="evidence" value="ECO:0007669"/>
    <property type="project" value="UniProtKB-KW"/>
</dbReference>
<keyword evidence="10 20" id="KW-0418">Kinase</keyword>
<sequence>MEKNHKSCEVPDLVINPKNRHNFVKGEFLGKGGFAQCYKLTDTVTRLTYAGKIISKNALQRKHQKAKMGMEINIHKSLSHPHIVRLEDFFEDDENVYILLELCSRRSLMELHRRRKAVTEPEARYFTSHVVSACEYLHARHIIHRDLKLGNLFLNDEMQVKVGDFGLATVLEKDGERKRTLCGTPNYIAPEMFGKRGHSYEVDIWAIGCILFTLLVGKPPFESSSIKETCQKIQHNDYVIPSRISTNASVLIKCLLAASPSHRPNIRQVASFDFFKKGFMPCRLPTTCLTVAPKFSAAQLDSSRNYKDGSFEKVSKTPLSKVKTKCCSPDVQLHMLSCLPESKALEAELRVGPIVTDQKCFESLDEAEDPAAAPVFWISKWVNYSNKYGLGYQLCDNSVGIIFNDNTKLVLDAAGKQVQYTERDNSEQYFTLPSYPVELRKKIKLLNYFRNYMSNCLRGTGANISSKEGDELARLPYLRMWFQTNAAIVFYMSNGVVQMNFFSDHKKLIVCPLMKAATCIDSRKRFRTFRIDRLIKYGCSNDLL</sequence>
<dbReference type="GO" id="GO:0005737">
    <property type="term" value="C:cytoplasm"/>
    <property type="evidence" value="ECO:0007669"/>
    <property type="project" value="TreeGrafter"/>
</dbReference>
<organism evidence="23 24">
    <name type="scientific">Syphacia muris</name>
    <dbReference type="NCBI Taxonomy" id="451379"/>
    <lineage>
        <taxon>Eukaryota</taxon>
        <taxon>Metazoa</taxon>
        <taxon>Ecdysozoa</taxon>
        <taxon>Nematoda</taxon>
        <taxon>Chromadorea</taxon>
        <taxon>Rhabditida</taxon>
        <taxon>Spirurina</taxon>
        <taxon>Oxyuridomorpha</taxon>
        <taxon>Oxyuroidea</taxon>
        <taxon>Oxyuridae</taxon>
        <taxon>Syphacia</taxon>
    </lineage>
</organism>
<protein>
    <recommendedName>
        <fullName evidence="20">Serine/threonine-protein kinase PLK</fullName>
        <ecNumber evidence="20">2.7.11.21</ecNumber>
    </recommendedName>
    <alternativeName>
        <fullName evidence="20">Polo-like kinase</fullName>
    </alternativeName>
</protein>
<evidence type="ECO:0000256" key="3">
    <source>
        <dbReference type="ARBA" id="ARBA00004629"/>
    </source>
</evidence>
<dbReference type="InterPro" id="IPR033701">
    <property type="entry name" value="POLO_box_1"/>
</dbReference>
<dbReference type="CDD" id="cd13117">
    <property type="entry name" value="POLO_box_2"/>
    <property type="match status" value="1"/>
</dbReference>
<dbReference type="InterPro" id="IPR033695">
    <property type="entry name" value="POLO_box_2"/>
</dbReference>
<dbReference type="GO" id="GO:0051321">
    <property type="term" value="P:meiotic cell cycle"/>
    <property type="evidence" value="ECO:0007669"/>
    <property type="project" value="UniProtKB-KW"/>
</dbReference>
<keyword evidence="14" id="KW-0539">Nucleus</keyword>
<dbReference type="GO" id="GO:0007052">
    <property type="term" value="P:mitotic spindle organization"/>
    <property type="evidence" value="ECO:0007669"/>
    <property type="project" value="TreeGrafter"/>
</dbReference>
<dbReference type="InterPro" id="IPR017441">
    <property type="entry name" value="Protein_kinase_ATP_BS"/>
</dbReference>
<dbReference type="InterPro" id="IPR011009">
    <property type="entry name" value="Kinase-like_dom_sf"/>
</dbReference>
<keyword evidence="12 19" id="KW-0067">ATP-binding</keyword>
<dbReference type="FunFam" id="3.30.1120.30:FF:000001">
    <property type="entry name" value="Serine/threonine-protein kinase PLK"/>
    <property type="match status" value="1"/>
</dbReference>
<keyword evidence="9 19" id="KW-0547">Nucleotide-binding</keyword>
<evidence type="ECO:0000256" key="13">
    <source>
        <dbReference type="ARBA" id="ARBA00023212"/>
    </source>
</evidence>
<dbReference type="InterPro" id="IPR000719">
    <property type="entry name" value="Prot_kinase_dom"/>
</dbReference>
<dbReference type="Pfam" id="PF00069">
    <property type="entry name" value="Pkinase"/>
    <property type="match status" value="1"/>
</dbReference>
<evidence type="ECO:0000256" key="5">
    <source>
        <dbReference type="ARBA" id="ARBA00022490"/>
    </source>
</evidence>
<reference evidence="24" key="1">
    <citation type="submission" date="2017-02" db="UniProtKB">
        <authorList>
            <consortium name="WormBaseParasite"/>
        </authorList>
    </citation>
    <scope>IDENTIFICATION</scope>
</reference>
<dbReference type="PROSITE" id="PS00108">
    <property type="entry name" value="PROTEIN_KINASE_ST"/>
    <property type="match status" value="1"/>
</dbReference>
<dbReference type="InterPro" id="IPR008271">
    <property type="entry name" value="Ser/Thr_kinase_AS"/>
</dbReference>
<feature type="binding site" evidence="19">
    <location>
        <position position="52"/>
    </location>
    <ligand>
        <name>ATP</name>
        <dbReference type="ChEBI" id="CHEBI:30616"/>
    </ligand>
</feature>
<dbReference type="CDD" id="cd13118">
    <property type="entry name" value="POLO_box_1"/>
    <property type="match status" value="1"/>
</dbReference>
<dbReference type="GO" id="GO:0005634">
    <property type="term" value="C:nucleus"/>
    <property type="evidence" value="ECO:0007669"/>
    <property type="project" value="UniProtKB-SubCell"/>
</dbReference>
<evidence type="ECO:0000256" key="11">
    <source>
        <dbReference type="ARBA" id="ARBA00022838"/>
    </source>
</evidence>
<evidence type="ECO:0000256" key="6">
    <source>
        <dbReference type="ARBA" id="ARBA00022527"/>
    </source>
</evidence>
<dbReference type="PROSITE" id="PS00107">
    <property type="entry name" value="PROTEIN_KINASE_ATP"/>
    <property type="match status" value="1"/>
</dbReference>
<dbReference type="GO" id="GO:0000922">
    <property type="term" value="C:spindle pole"/>
    <property type="evidence" value="ECO:0007669"/>
    <property type="project" value="TreeGrafter"/>
</dbReference>
<evidence type="ECO:0000256" key="9">
    <source>
        <dbReference type="ARBA" id="ARBA00022741"/>
    </source>
</evidence>
<evidence type="ECO:0000256" key="10">
    <source>
        <dbReference type="ARBA" id="ARBA00022777"/>
    </source>
</evidence>
<dbReference type="PANTHER" id="PTHR24345">
    <property type="entry name" value="SERINE/THREONINE-PROTEIN KINASE PLK"/>
    <property type="match status" value="1"/>
</dbReference>
<dbReference type="FunFam" id="3.30.200.20:FF:000091">
    <property type="entry name" value="Serine/threonine-protein kinase PLK"/>
    <property type="match status" value="1"/>
</dbReference>
<comment type="similarity">
    <text evidence="20">Belongs to the protein kinase superfamily. Ser/Thr protein kinase family. CDC5/Polo subfamily.</text>
</comment>
<dbReference type="PROSITE" id="PS50078">
    <property type="entry name" value="POLO_BOX"/>
    <property type="match status" value="2"/>
</dbReference>
<dbReference type="FunFam" id="1.10.510.10:FF:000727">
    <property type="entry name" value="Serine/threonine-protein kinase PLK"/>
    <property type="match status" value="1"/>
</dbReference>
<comment type="catalytic activity">
    <reaction evidence="18">
        <text>L-seryl-[protein] + ATP = O-phospho-L-seryl-[protein] + ADP + H(+)</text>
        <dbReference type="Rhea" id="RHEA:17989"/>
        <dbReference type="Rhea" id="RHEA-COMP:9863"/>
        <dbReference type="Rhea" id="RHEA-COMP:11604"/>
        <dbReference type="ChEBI" id="CHEBI:15378"/>
        <dbReference type="ChEBI" id="CHEBI:29999"/>
        <dbReference type="ChEBI" id="CHEBI:30616"/>
        <dbReference type="ChEBI" id="CHEBI:83421"/>
        <dbReference type="ChEBI" id="CHEBI:456216"/>
        <dbReference type="EC" id="2.7.11.21"/>
    </reaction>
</comment>
<keyword evidence="15" id="KW-0469">Meiosis</keyword>
<dbReference type="SUPFAM" id="SSF82615">
    <property type="entry name" value="Polo-box domain"/>
    <property type="match status" value="2"/>
</dbReference>
<dbReference type="EC" id="2.7.11.21" evidence="20"/>
<feature type="domain" description="Protein kinase" evidence="21">
    <location>
        <begin position="23"/>
        <end position="275"/>
    </location>
</feature>
<dbReference type="GO" id="GO:0005524">
    <property type="term" value="F:ATP binding"/>
    <property type="evidence" value="ECO:0007669"/>
    <property type="project" value="UniProtKB-UniRule"/>
</dbReference>
<evidence type="ECO:0000256" key="16">
    <source>
        <dbReference type="ARBA" id="ARBA00023328"/>
    </source>
</evidence>
<evidence type="ECO:0000256" key="8">
    <source>
        <dbReference type="ARBA" id="ARBA00022737"/>
    </source>
</evidence>
<evidence type="ECO:0000259" key="22">
    <source>
        <dbReference type="PROSITE" id="PS50078"/>
    </source>
</evidence>
<keyword evidence="7 20" id="KW-0808">Transferase</keyword>
<keyword evidence="16" id="KW-0137">Centromere</keyword>
<dbReference type="STRING" id="451379.A0A0N5ADM0"/>
<keyword evidence="11" id="KW-0995">Kinetochore</keyword>
<dbReference type="GO" id="GO:0106310">
    <property type="term" value="F:protein serine kinase activity"/>
    <property type="evidence" value="ECO:0007669"/>
    <property type="project" value="RHEA"/>
</dbReference>
<keyword evidence="6 20" id="KW-0723">Serine/threonine-protein kinase</keyword>
<evidence type="ECO:0000256" key="18">
    <source>
        <dbReference type="ARBA" id="ARBA00048347"/>
    </source>
</evidence>
<proteinExistence type="inferred from homology"/>
<evidence type="ECO:0000313" key="24">
    <source>
        <dbReference type="WBParaSite" id="SMUV_0000228101-mRNA-1"/>
    </source>
</evidence>
<dbReference type="GO" id="GO:0051726">
    <property type="term" value="P:regulation of cell cycle"/>
    <property type="evidence" value="ECO:0007669"/>
    <property type="project" value="UniProtKB-ARBA"/>
</dbReference>
<dbReference type="PANTHER" id="PTHR24345:SF93">
    <property type="entry name" value="SERINE_THREONINE-PROTEIN KINASE PLK1"/>
    <property type="match status" value="1"/>
</dbReference>
<keyword evidence="8" id="KW-0677">Repeat</keyword>
<evidence type="ECO:0000256" key="7">
    <source>
        <dbReference type="ARBA" id="ARBA00022679"/>
    </source>
</evidence>
<dbReference type="PROSITE" id="PS50011">
    <property type="entry name" value="PROTEIN_KINASE_DOM"/>
    <property type="match status" value="1"/>
</dbReference>
<keyword evidence="13" id="KW-0206">Cytoskeleton</keyword>
<dbReference type="SMART" id="SM00220">
    <property type="entry name" value="S_TKc"/>
    <property type="match status" value="1"/>
</dbReference>